<dbReference type="GO" id="GO:0008705">
    <property type="term" value="F:methionine synthase activity"/>
    <property type="evidence" value="ECO:0007669"/>
    <property type="project" value="InterPro"/>
</dbReference>
<name>A0AAU9F0D4_9BACT</name>
<dbReference type="InterPro" id="IPR037010">
    <property type="entry name" value="VitB12-dep_Met_synth_activ_sf"/>
</dbReference>
<proteinExistence type="predicted"/>
<protein>
    <recommendedName>
        <fullName evidence="3">Vitamin B12 dependent methionine synthase, activation domain</fullName>
    </recommendedName>
</protein>
<dbReference type="KEGG" id="dmp:FAK_25140"/>
<sequence length="233" mass="25379">MTLLEIPKPDIDPERLALAINRGRLSETLRESVQESLPRARELVAPQAVYELWEVVETGPNLLRVKTSDGRSATLTVGPHADLLSPARMALAAAATIGQALDDAVKRLNQENDLYGAYVLGCLGVAFLAEAGRAVDHLAEQEALRRGWGVGPRLAPGSLPGWDLRDQKVLAQLLLRDPGPISLNQDGVLIPFKSVTSLIGMGFGYTSGRVERICHMCSKRDDCWSNEKFAKDD</sequence>
<evidence type="ECO:0000313" key="2">
    <source>
        <dbReference type="Proteomes" id="UP001366166"/>
    </source>
</evidence>
<dbReference type="Gene3D" id="3.40.109.40">
    <property type="match status" value="1"/>
</dbReference>
<reference evidence="2" key="1">
    <citation type="journal article" date="2023" name="Arch. Microbiol.">
        <title>Desulfoferula mesophilus gen. nov. sp. nov., a mesophilic sulfate-reducing bacterium isolated from a brackish lake sediment.</title>
        <authorList>
            <person name="Watanabe T."/>
            <person name="Yabe T."/>
            <person name="Tsuji J.M."/>
            <person name="Fukui M."/>
        </authorList>
    </citation>
    <scope>NUCLEOTIDE SEQUENCE [LARGE SCALE GENOMIC DNA]</scope>
    <source>
        <strain evidence="2">12FAK</strain>
    </source>
</reference>
<keyword evidence="2" id="KW-1185">Reference proteome</keyword>
<evidence type="ECO:0008006" key="3">
    <source>
        <dbReference type="Google" id="ProtNLM"/>
    </source>
</evidence>
<dbReference type="SUPFAM" id="SSF56507">
    <property type="entry name" value="Methionine synthase activation domain-like"/>
    <property type="match status" value="1"/>
</dbReference>
<evidence type="ECO:0000313" key="1">
    <source>
        <dbReference type="EMBL" id="BEQ15448.1"/>
    </source>
</evidence>
<accession>A0AAU9F0D4</accession>
<dbReference type="AlphaFoldDB" id="A0AAU9F0D4"/>
<organism evidence="1 2">
    <name type="scientific">Desulfoferula mesophila</name>
    <dbReference type="NCBI Taxonomy" id="3058419"/>
    <lineage>
        <taxon>Bacteria</taxon>
        <taxon>Pseudomonadati</taxon>
        <taxon>Thermodesulfobacteriota</taxon>
        <taxon>Desulfarculia</taxon>
        <taxon>Desulfarculales</taxon>
        <taxon>Desulfarculaceae</taxon>
        <taxon>Desulfoferula</taxon>
    </lineage>
</organism>
<gene>
    <name evidence="1" type="ORF">FAK_25140</name>
</gene>
<dbReference type="Proteomes" id="UP001366166">
    <property type="component" value="Chromosome"/>
</dbReference>
<dbReference type="EMBL" id="AP028679">
    <property type="protein sequence ID" value="BEQ15448.1"/>
    <property type="molecule type" value="Genomic_DNA"/>
</dbReference>